<dbReference type="Pfam" id="PF07686">
    <property type="entry name" value="V-set"/>
    <property type="match status" value="1"/>
</dbReference>
<dbReference type="Ensembl" id="ENSACIT00000024678.1">
    <property type="protein sequence ID" value="ENSACIP00000024042.1"/>
    <property type="gene ID" value="ENSACIG00000018673.1"/>
</dbReference>
<dbReference type="InterPro" id="IPR013783">
    <property type="entry name" value="Ig-like_fold"/>
</dbReference>
<dbReference type="PROSITE" id="PS50835">
    <property type="entry name" value="IG_LIKE"/>
    <property type="match status" value="1"/>
</dbReference>
<protein>
    <recommendedName>
        <fullName evidence="4">Ig-like domain-containing protein</fullName>
    </recommendedName>
</protein>
<evidence type="ECO:0000313" key="5">
    <source>
        <dbReference type="Ensembl" id="ENSACIP00000024042.1"/>
    </source>
</evidence>
<proteinExistence type="predicted"/>
<sequence length="145" mass="16135">FSWEPPNPDLSVGFPAGEAYEGYSESISCPYESQYQNNLKYICKGNQPSTCLDMVTSQSRFTLQDDALSSSFSVMITELEAADAGTYWCGSDSLWRVGNYTKIELSVGEVNNCVHDKFNIVSGQLFKSVQPFLAFSKQFTVKGVY</sequence>
<dbReference type="InterPro" id="IPR050671">
    <property type="entry name" value="CD300_family_receptors"/>
</dbReference>
<dbReference type="PANTHER" id="PTHR11860">
    <property type="entry name" value="POLYMERIC-IMMUNOGLOBULIN RECEPTOR"/>
    <property type="match status" value="1"/>
</dbReference>
<evidence type="ECO:0000256" key="2">
    <source>
        <dbReference type="ARBA" id="ARBA00022692"/>
    </source>
</evidence>
<dbReference type="GO" id="GO:0005886">
    <property type="term" value="C:plasma membrane"/>
    <property type="evidence" value="ECO:0007669"/>
    <property type="project" value="TreeGrafter"/>
</dbReference>
<dbReference type="Proteomes" id="UP000261340">
    <property type="component" value="Unplaced"/>
</dbReference>
<evidence type="ECO:0000256" key="3">
    <source>
        <dbReference type="ARBA" id="ARBA00023136"/>
    </source>
</evidence>
<keyword evidence="2" id="KW-0812">Transmembrane</keyword>
<dbReference type="InterPro" id="IPR007110">
    <property type="entry name" value="Ig-like_dom"/>
</dbReference>
<evidence type="ECO:0000259" key="4">
    <source>
        <dbReference type="PROSITE" id="PS50835"/>
    </source>
</evidence>
<reference evidence="5" key="1">
    <citation type="submission" date="2025-08" db="UniProtKB">
        <authorList>
            <consortium name="Ensembl"/>
        </authorList>
    </citation>
    <scope>IDENTIFICATION</scope>
</reference>
<evidence type="ECO:0000256" key="1">
    <source>
        <dbReference type="ARBA" id="ARBA00004370"/>
    </source>
</evidence>
<dbReference type="InterPro" id="IPR013106">
    <property type="entry name" value="Ig_V-set"/>
</dbReference>
<dbReference type="AlphaFoldDB" id="A0A3Q0SMD0"/>
<name>A0A3Q0SMD0_AMPCI</name>
<keyword evidence="3" id="KW-0472">Membrane</keyword>
<feature type="domain" description="Ig-like" evidence="4">
    <location>
        <begin position="8"/>
        <end position="106"/>
    </location>
</feature>
<keyword evidence="6" id="KW-1185">Reference proteome</keyword>
<dbReference type="CDD" id="cd05716">
    <property type="entry name" value="IgV_pIgR_like"/>
    <property type="match status" value="1"/>
</dbReference>
<organism evidence="5 6">
    <name type="scientific">Amphilophus citrinellus</name>
    <name type="common">Midas cichlid</name>
    <name type="synonym">Cichlasoma citrinellum</name>
    <dbReference type="NCBI Taxonomy" id="61819"/>
    <lineage>
        <taxon>Eukaryota</taxon>
        <taxon>Metazoa</taxon>
        <taxon>Chordata</taxon>
        <taxon>Craniata</taxon>
        <taxon>Vertebrata</taxon>
        <taxon>Euteleostomi</taxon>
        <taxon>Actinopterygii</taxon>
        <taxon>Neopterygii</taxon>
        <taxon>Teleostei</taxon>
        <taxon>Neoteleostei</taxon>
        <taxon>Acanthomorphata</taxon>
        <taxon>Ovalentaria</taxon>
        <taxon>Cichlomorphae</taxon>
        <taxon>Cichliformes</taxon>
        <taxon>Cichlidae</taxon>
        <taxon>New World cichlids</taxon>
        <taxon>Cichlasomatinae</taxon>
        <taxon>Heroini</taxon>
        <taxon>Amphilophus</taxon>
    </lineage>
</organism>
<dbReference type="GeneTree" id="ENSGT00970000193466"/>
<comment type="subcellular location">
    <subcellularLocation>
        <location evidence="1">Membrane</location>
    </subcellularLocation>
</comment>
<dbReference type="GO" id="GO:0004888">
    <property type="term" value="F:transmembrane signaling receptor activity"/>
    <property type="evidence" value="ECO:0007669"/>
    <property type="project" value="TreeGrafter"/>
</dbReference>
<dbReference type="PANTHER" id="PTHR11860:SF118">
    <property type="entry name" value="CMRF35-LIKE MOLECULE 3-RELATED"/>
    <property type="match status" value="1"/>
</dbReference>
<evidence type="ECO:0000313" key="6">
    <source>
        <dbReference type="Proteomes" id="UP000261340"/>
    </source>
</evidence>
<reference evidence="5" key="2">
    <citation type="submission" date="2025-09" db="UniProtKB">
        <authorList>
            <consortium name="Ensembl"/>
        </authorList>
    </citation>
    <scope>IDENTIFICATION</scope>
</reference>
<dbReference type="SUPFAM" id="SSF48726">
    <property type="entry name" value="Immunoglobulin"/>
    <property type="match status" value="1"/>
</dbReference>
<dbReference type="Gene3D" id="2.60.40.10">
    <property type="entry name" value="Immunoglobulins"/>
    <property type="match status" value="1"/>
</dbReference>
<accession>A0A3Q0SMD0</accession>
<dbReference type="InterPro" id="IPR036179">
    <property type="entry name" value="Ig-like_dom_sf"/>
</dbReference>